<evidence type="ECO:0000259" key="1">
    <source>
        <dbReference type="Pfam" id="PF00899"/>
    </source>
</evidence>
<keyword evidence="2" id="KW-0808">Transferase</keyword>
<evidence type="ECO:0000313" key="3">
    <source>
        <dbReference type="Proteomes" id="UP001185012"/>
    </source>
</evidence>
<dbReference type="RefSeq" id="WP_309865302.1">
    <property type="nucleotide sequence ID" value="NZ_JAVDQG010000004.1"/>
</dbReference>
<dbReference type="InterPro" id="IPR000594">
    <property type="entry name" value="ThiF_NAD_FAD-bd"/>
</dbReference>
<sequence>MDLNSEEKERFGWQIMIPQFGEESQKKLKQSSALVTRVGGLGGPAALFLAMAGIGKLVLAHGGPPIMGQMNRMILARYDTVGKISPAVTASDHIKQINPTIETVVIEDNVHPSNVESMVSQVDVVLDCPPTFEERYLLNEECVRQETPMVEASVCGLDGYLTSLKPGITPCLDCLGFTSPEWKLPFPILGAVAGTIGSLAAMEAIKIITGYGTPLYNQLLVLDGRSSRTNKVKVKRNDHCQTCGKPVYIA</sequence>
<comment type="caution">
    <text evidence="2">The sequence shown here is derived from an EMBL/GenBank/DDBJ whole genome shotgun (WGS) entry which is preliminary data.</text>
</comment>
<dbReference type="SUPFAM" id="SSF69572">
    <property type="entry name" value="Activating enzymes of the ubiquitin-like proteins"/>
    <property type="match status" value="1"/>
</dbReference>
<protein>
    <submittedName>
        <fullName evidence="2">Molybdopterin/thiamine biosynthesis adenylyltransferase</fullName>
    </submittedName>
</protein>
<dbReference type="CDD" id="cd00757">
    <property type="entry name" value="ThiF_MoeB_HesA_family"/>
    <property type="match status" value="1"/>
</dbReference>
<dbReference type="GO" id="GO:0016779">
    <property type="term" value="F:nucleotidyltransferase activity"/>
    <property type="evidence" value="ECO:0007669"/>
    <property type="project" value="UniProtKB-KW"/>
</dbReference>
<dbReference type="InterPro" id="IPR045886">
    <property type="entry name" value="ThiF/MoeB/HesA"/>
</dbReference>
<dbReference type="InterPro" id="IPR035985">
    <property type="entry name" value="Ubiquitin-activating_enz"/>
</dbReference>
<dbReference type="Gene3D" id="3.40.50.720">
    <property type="entry name" value="NAD(P)-binding Rossmann-like Domain"/>
    <property type="match status" value="1"/>
</dbReference>
<dbReference type="Proteomes" id="UP001185012">
    <property type="component" value="Unassembled WGS sequence"/>
</dbReference>
<dbReference type="PANTHER" id="PTHR10953:SF102">
    <property type="entry name" value="ADENYLYLTRANSFERASE AND SULFURTRANSFERASE MOCS3"/>
    <property type="match status" value="1"/>
</dbReference>
<dbReference type="PANTHER" id="PTHR10953">
    <property type="entry name" value="UBIQUITIN-ACTIVATING ENZYME E1"/>
    <property type="match status" value="1"/>
</dbReference>
<dbReference type="Pfam" id="PF00899">
    <property type="entry name" value="ThiF"/>
    <property type="match status" value="1"/>
</dbReference>
<evidence type="ECO:0000313" key="2">
    <source>
        <dbReference type="EMBL" id="MDR6225990.1"/>
    </source>
</evidence>
<keyword evidence="3" id="KW-1185">Reference proteome</keyword>
<name>A0ABU1IMI8_9BACL</name>
<dbReference type="EMBL" id="JAVDQG010000004">
    <property type="protein sequence ID" value="MDR6225990.1"/>
    <property type="molecule type" value="Genomic_DNA"/>
</dbReference>
<feature type="domain" description="THIF-type NAD/FAD binding fold" evidence="1">
    <location>
        <begin position="14"/>
        <end position="241"/>
    </location>
</feature>
<gene>
    <name evidence="2" type="ORF">JOE21_001996</name>
</gene>
<organism evidence="2 3">
    <name type="scientific">Desmospora profundinema</name>
    <dbReference type="NCBI Taxonomy" id="1571184"/>
    <lineage>
        <taxon>Bacteria</taxon>
        <taxon>Bacillati</taxon>
        <taxon>Bacillota</taxon>
        <taxon>Bacilli</taxon>
        <taxon>Bacillales</taxon>
        <taxon>Thermoactinomycetaceae</taxon>
        <taxon>Desmospora</taxon>
    </lineage>
</organism>
<keyword evidence="2" id="KW-0548">Nucleotidyltransferase</keyword>
<accession>A0ABU1IMI8</accession>
<proteinExistence type="predicted"/>
<reference evidence="2 3" key="1">
    <citation type="submission" date="2023-07" db="EMBL/GenBank/DDBJ databases">
        <title>Genomic Encyclopedia of Type Strains, Phase IV (KMG-IV): sequencing the most valuable type-strain genomes for metagenomic binning, comparative biology and taxonomic classification.</title>
        <authorList>
            <person name="Goeker M."/>
        </authorList>
    </citation>
    <scope>NUCLEOTIDE SEQUENCE [LARGE SCALE GENOMIC DNA]</scope>
    <source>
        <strain evidence="2 3">DSM 45903</strain>
    </source>
</reference>